<comment type="caution">
    <text evidence="3">The sequence shown here is derived from an EMBL/GenBank/DDBJ whole genome shotgun (WGS) entry which is preliminary data.</text>
</comment>
<evidence type="ECO:0000313" key="3">
    <source>
        <dbReference type="EMBL" id="RJK96365.1"/>
    </source>
</evidence>
<dbReference type="AlphaFoldDB" id="A0A3A3Z6N6"/>
<evidence type="ECO:0000256" key="1">
    <source>
        <dbReference type="ARBA" id="ARBA00008814"/>
    </source>
</evidence>
<name>A0A3A3Z6N6_9ACTN</name>
<proteinExistence type="inferred from homology"/>
<dbReference type="SUPFAM" id="SSF53807">
    <property type="entry name" value="Helical backbone' metal receptor"/>
    <property type="match status" value="1"/>
</dbReference>
<dbReference type="OrthoDB" id="9812528at2"/>
<dbReference type="PROSITE" id="PS51318">
    <property type="entry name" value="TAT"/>
    <property type="match status" value="1"/>
</dbReference>
<comment type="similarity">
    <text evidence="1">Belongs to the bacterial solute-binding protein 8 family.</text>
</comment>
<keyword evidence="4" id="KW-1185">Reference proteome</keyword>
<dbReference type="GO" id="GO:0071281">
    <property type="term" value="P:cellular response to iron ion"/>
    <property type="evidence" value="ECO:0007669"/>
    <property type="project" value="TreeGrafter"/>
</dbReference>
<gene>
    <name evidence="3" type="ORF">D5H78_09000</name>
</gene>
<dbReference type="InterPro" id="IPR002491">
    <property type="entry name" value="ABC_transptr_periplasmic_BD"/>
</dbReference>
<evidence type="ECO:0000259" key="2">
    <source>
        <dbReference type="PROSITE" id="PS50983"/>
    </source>
</evidence>
<dbReference type="PANTHER" id="PTHR30535">
    <property type="entry name" value="VITAMIN B12-BINDING PROTEIN"/>
    <property type="match status" value="1"/>
</dbReference>
<dbReference type="PROSITE" id="PS50983">
    <property type="entry name" value="FE_B12_PBP"/>
    <property type="match status" value="1"/>
</dbReference>
<dbReference type="RefSeq" id="WP_119950096.1">
    <property type="nucleotide sequence ID" value="NZ_QZEZ01000003.1"/>
</dbReference>
<dbReference type="Proteomes" id="UP000265614">
    <property type="component" value="Unassembled WGS sequence"/>
</dbReference>
<dbReference type="PROSITE" id="PS51257">
    <property type="entry name" value="PROKAR_LIPOPROTEIN"/>
    <property type="match status" value="1"/>
</dbReference>
<evidence type="ECO:0000313" key="4">
    <source>
        <dbReference type="Proteomes" id="UP000265614"/>
    </source>
</evidence>
<dbReference type="EMBL" id="QZEZ01000003">
    <property type="protein sequence ID" value="RJK96365.1"/>
    <property type="molecule type" value="Genomic_DNA"/>
</dbReference>
<dbReference type="Gene3D" id="3.40.50.1980">
    <property type="entry name" value="Nitrogenase molybdenum iron protein domain"/>
    <property type="match status" value="2"/>
</dbReference>
<feature type="domain" description="Fe/B12 periplasmic-binding" evidence="2">
    <location>
        <begin position="115"/>
        <end position="384"/>
    </location>
</feature>
<organism evidence="3 4">
    <name type="scientific">Vallicoccus soli</name>
    <dbReference type="NCBI Taxonomy" id="2339232"/>
    <lineage>
        <taxon>Bacteria</taxon>
        <taxon>Bacillati</taxon>
        <taxon>Actinomycetota</taxon>
        <taxon>Actinomycetes</taxon>
        <taxon>Motilibacterales</taxon>
        <taxon>Vallicoccaceae</taxon>
        <taxon>Vallicoccus</taxon>
    </lineage>
</organism>
<dbReference type="PANTHER" id="PTHR30535:SF34">
    <property type="entry name" value="MOLYBDATE-BINDING PROTEIN MOLA"/>
    <property type="match status" value="1"/>
</dbReference>
<accession>A0A3A3Z6N6</accession>
<sequence length="399" mass="41272">MRTTRRALPAALAAGALLLAGCGGDGPPSTAAAPPAERCIGDFDPAADYVPDTGGVQDAEGFTLSDERSYQVLTVEQPYPGGSPESYVLVRCGAPDPELTGDLADAPRIEVPVRSLYSASTTHLPMLEEVGALGVLTGVADGGLVTSPAVNERLEAGTTTAYAAGGTVDTESVVAADPDVLVTGGYDDAAYPVLREAGVPVLADSEWLEPTPLGRAEWVKVFGALTGRQEEAAQAYERVKDAYEGTRALAEGAEPVEVLPGSTYEGTWYVPGGGSYLSRLLADAGGTTAWADDPSTGSLPVPLEEVVAEAGDAPVWLVTDDWATTADALAADPRYAELAALRDGGLWTSAKVVGPGGGSDFYERGVARPDLVLADLVHVLHPELLPEHGTTFYRPVPQG</sequence>
<dbReference type="InterPro" id="IPR050902">
    <property type="entry name" value="ABC_Transporter_SBP"/>
</dbReference>
<dbReference type="Pfam" id="PF01497">
    <property type="entry name" value="Peripla_BP_2"/>
    <property type="match status" value="1"/>
</dbReference>
<reference evidence="3 4" key="1">
    <citation type="submission" date="2018-09" db="EMBL/GenBank/DDBJ databases">
        <title>YIM 75000 draft genome.</title>
        <authorList>
            <person name="Tang S."/>
            <person name="Feng Y."/>
        </authorList>
    </citation>
    <scope>NUCLEOTIDE SEQUENCE [LARGE SCALE GENOMIC DNA]</scope>
    <source>
        <strain evidence="3 4">YIM 75000</strain>
    </source>
</reference>
<dbReference type="InterPro" id="IPR006311">
    <property type="entry name" value="TAT_signal"/>
</dbReference>
<protein>
    <submittedName>
        <fullName evidence="3">ABC transporter substrate-binding protein</fullName>
    </submittedName>
</protein>